<dbReference type="AlphaFoldDB" id="V8CES1"/>
<dbReference type="RefSeq" id="WP_023930418.1">
    <property type="nucleotide sequence ID" value="NZ_KI669458.1"/>
</dbReference>
<name>V8CES1_9HELI</name>
<dbReference type="HOGENOM" id="CLU_2716868_0_0_7"/>
<dbReference type="STRING" id="1357399.HMPREF2087_01410"/>
<comment type="caution">
    <text evidence="1">The sequence shown here is derived from an EMBL/GenBank/DDBJ whole genome shotgun (WGS) entry which is preliminary data.</text>
</comment>
<dbReference type="InterPro" id="IPR046257">
    <property type="entry name" value="DUF6290"/>
</dbReference>
<dbReference type="Proteomes" id="UP000018688">
    <property type="component" value="Unassembled WGS sequence"/>
</dbReference>
<sequence>MSITINISQELQEAYKTFAKAQNISQEELIQKALIAYMEDLEDLNAALEWQTQKLRGDKECEPWSSVKQELGL</sequence>
<organism evidence="1 2">
    <name type="scientific">Helicobacter canis NCTC 12740</name>
    <dbReference type="NCBI Taxonomy" id="1357399"/>
    <lineage>
        <taxon>Bacteria</taxon>
        <taxon>Pseudomonadati</taxon>
        <taxon>Campylobacterota</taxon>
        <taxon>Epsilonproteobacteria</taxon>
        <taxon>Campylobacterales</taxon>
        <taxon>Helicobacteraceae</taxon>
        <taxon>Helicobacter</taxon>
    </lineage>
</organism>
<dbReference type="SUPFAM" id="SSF47598">
    <property type="entry name" value="Ribbon-helix-helix"/>
    <property type="match status" value="1"/>
</dbReference>
<evidence type="ECO:0008006" key="3">
    <source>
        <dbReference type="Google" id="ProtNLM"/>
    </source>
</evidence>
<dbReference type="Pfam" id="PF19807">
    <property type="entry name" value="DUF6290"/>
    <property type="match status" value="1"/>
</dbReference>
<dbReference type="InterPro" id="IPR010985">
    <property type="entry name" value="Ribbon_hlx_hlx"/>
</dbReference>
<dbReference type="EMBL" id="AZJJ01000007">
    <property type="protein sequence ID" value="ETD25582.1"/>
    <property type="molecule type" value="Genomic_DNA"/>
</dbReference>
<accession>V8CES1</accession>
<reference evidence="1 2" key="1">
    <citation type="submission" date="2013-10" db="EMBL/GenBank/DDBJ databases">
        <title>The Genome Sequence of Helicobacter canis NCTC 12740.</title>
        <authorList>
            <consortium name="The Broad Institute Genomics Platform"/>
            <person name="Earl A."/>
            <person name="Fox J.G."/>
            <person name="Shen Z."/>
            <person name="Young S.K."/>
            <person name="Zeng Q."/>
            <person name="Gargeya S."/>
            <person name="Fitzgerald M."/>
            <person name="Abouelleil A."/>
            <person name="Alvarado L."/>
            <person name="Chapman S.B."/>
            <person name="Gainer-Dewar J."/>
            <person name="Goldberg J."/>
            <person name="Griggs A."/>
            <person name="Gujja S."/>
            <person name="Hansen M."/>
            <person name="Howarth C."/>
            <person name="Imamovic A."/>
            <person name="Ireland A."/>
            <person name="Larimer J."/>
            <person name="McCowan C."/>
            <person name="Murphy C."/>
            <person name="Pearson M."/>
            <person name="Poon T.W."/>
            <person name="Priest M."/>
            <person name="Roberts A."/>
            <person name="Saif S."/>
            <person name="Shea T."/>
            <person name="Sykes S."/>
            <person name="Wortman J."/>
            <person name="Nusbaum C."/>
            <person name="Birren B."/>
        </authorList>
    </citation>
    <scope>NUCLEOTIDE SEQUENCE [LARGE SCALE GENOMIC DNA]</scope>
    <source>
        <strain evidence="1 2">NCTC 12740</strain>
    </source>
</reference>
<protein>
    <recommendedName>
        <fullName evidence="3">Ribbon-helix-helix protein CopG domain-containing protein</fullName>
    </recommendedName>
</protein>
<dbReference type="GO" id="GO:0006355">
    <property type="term" value="P:regulation of DNA-templated transcription"/>
    <property type="evidence" value="ECO:0007669"/>
    <property type="project" value="InterPro"/>
</dbReference>
<keyword evidence="2" id="KW-1185">Reference proteome</keyword>
<dbReference type="OrthoDB" id="5325865at2"/>
<proteinExistence type="predicted"/>
<dbReference type="PATRIC" id="fig|1357399.3.peg.1473"/>
<evidence type="ECO:0000313" key="1">
    <source>
        <dbReference type="EMBL" id="ETD25582.1"/>
    </source>
</evidence>
<evidence type="ECO:0000313" key="2">
    <source>
        <dbReference type="Proteomes" id="UP000018688"/>
    </source>
</evidence>
<gene>
    <name evidence="1" type="ORF">HMPREF2087_01410</name>
</gene>